<dbReference type="SUPFAM" id="SSF49464">
    <property type="entry name" value="Carboxypeptidase regulatory domain-like"/>
    <property type="match status" value="1"/>
</dbReference>
<protein>
    <submittedName>
        <fullName evidence="1">ADP-ribosylation factor-like protein 13B</fullName>
        <ecNumber evidence="1">2.7.10.1</ecNumber>
    </submittedName>
</protein>
<proteinExistence type="predicted"/>
<evidence type="ECO:0000313" key="2">
    <source>
        <dbReference type="Proteomes" id="UP001163046"/>
    </source>
</evidence>
<evidence type="ECO:0000313" key="1">
    <source>
        <dbReference type="EMBL" id="KAJ7388627.1"/>
    </source>
</evidence>
<keyword evidence="1" id="KW-0808">Transferase</keyword>
<dbReference type="OrthoDB" id="9929167at2759"/>
<dbReference type="EC" id="2.7.10.1" evidence="1"/>
<accession>A0A9W9ZVG1</accession>
<sequence>MSSSLNERPPLSSMNYDSIDTGLGSLSSMVLSSSLNESPSLSSMSYSIDPRTTTGPASSLSSMAKLVPNADCSKICVKGTLNAACDACTCENHVLTGRVQTKNDAPLADAKISLAETPYNVLAQTNASGFFIAFNVCADANQEMLIAREGFVPVKIKANYNDVNNNKHEG</sequence>
<reference evidence="1" key="1">
    <citation type="submission" date="2023-01" db="EMBL/GenBank/DDBJ databases">
        <title>Genome assembly of the deep-sea coral Lophelia pertusa.</title>
        <authorList>
            <person name="Herrera S."/>
            <person name="Cordes E."/>
        </authorList>
    </citation>
    <scope>NUCLEOTIDE SEQUENCE</scope>
    <source>
        <strain evidence="1">USNM1676648</strain>
        <tissue evidence="1">Polyp</tissue>
    </source>
</reference>
<keyword evidence="2" id="KW-1185">Reference proteome</keyword>
<comment type="caution">
    <text evidence="1">The sequence shown here is derived from an EMBL/GenBank/DDBJ whole genome shotgun (WGS) entry which is preliminary data.</text>
</comment>
<dbReference type="EMBL" id="MU825458">
    <property type="protein sequence ID" value="KAJ7388627.1"/>
    <property type="molecule type" value="Genomic_DNA"/>
</dbReference>
<dbReference type="GO" id="GO:0004714">
    <property type="term" value="F:transmembrane receptor protein tyrosine kinase activity"/>
    <property type="evidence" value="ECO:0007669"/>
    <property type="project" value="UniProtKB-EC"/>
</dbReference>
<dbReference type="InterPro" id="IPR008969">
    <property type="entry name" value="CarboxyPept-like_regulatory"/>
</dbReference>
<gene>
    <name evidence="1" type="primary">ARL13B</name>
    <name evidence="1" type="ORF">OS493_036593</name>
</gene>
<name>A0A9W9ZVG1_9CNID</name>
<dbReference type="Proteomes" id="UP001163046">
    <property type="component" value="Unassembled WGS sequence"/>
</dbReference>
<dbReference type="AlphaFoldDB" id="A0A9W9ZVG1"/>
<organism evidence="1 2">
    <name type="scientific">Desmophyllum pertusum</name>
    <dbReference type="NCBI Taxonomy" id="174260"/>
    <lineage>
        <taxon>Eukaryota</taxon>
        <taxon>Metazoa</taxon>
        <taxon>Cnidaria</taxon>
        <taxon>Anthozoa</taxon>
        <taxon>Hexacorallia</taxon>
        <taxon>Scleractinia</taxon>
        <taxon>Caryophylliina</taxon>
        <taxon>Caryophylliidae</taxon>
        <taxon>Desmophyllum</taxon>
    </lineage>
</organism>